<organism evidence="1 2">
    <name type="scientific">Chaenocephalus aceratus</name>
    <name type="common">Blackfin icefish</name>
    <name type="synonym">Chaenichthys aceratus</name>
    <dbReference type="NCBI Taxonomy" id="36190"/>
    <lineage>
        <taxon>Eukaryota</taxon>
        <taxon>Metazoa</taxon>
        <taxon>Chordata</taxon>
        <taxon>Craniata</taxon>
        <taxon>Vertebrata</taxon>
        <taxon>Euteleostomi</taxon>
        <taxon>Actinopterygii</taxon>
        <taxon>Neopterygii</taxon>
        <taxon>Teleostei</taxon>
        <taxon>Neoteleostei</taxon>
        <taxon>Acanthomorphata</taxon>
        <taxon>Eupercaria</taxon>
        <taxon>Perciformes</taxon>
        <taxon>Notothenioidei</taxon>
        <taxon>Channichthyidae</taxon>
        <taxon>Chaenocephalus</taxon>
    </lineage>
</organism>
<keyword evidence="2" id="KW-1185">Reference proteome</keyword>
<accession>A0ACB9X026</accession>
<evidence type="ECO:0000313" key="1">
    <source>
        <dbReference type="EMBL" id="KAI4819293.1"/>
    </source>
</evidence>
<gene>
    <name evidence="1" type="ORF">KUCAC02_004546</name>
</gene>
<comment type="caution">
    <text evidence="1">The sequence shown here is derived from an EMBL/GenBank/DDBJ whole genome shotgun (WGS) entry which is preliminary data.</text>
</comment>
<protein>
    <submittedName>
        <fullName evidence="1">Uncharacterized protein</fullName>
    </submittedName>
</protein>
<sequence length="181" mass="20107">RQRSQTLASLSRRLESITLQTVTVRLHSRPANRTLTAARLTSVCLTVCVCVRAGQVMDNQSLFLESNSPLFLETTGTTSGSSSSSSSPLAIVLCKPYRWVNKWDGTSYCSRAEPTHSRGSARRRSRDQSSRCNMALHTPPGLHKCVQTQNRDFVTTFVLQRAEGRYNPTARKYSGGFVTFS</sequence>
<dbReference type="Proteomes" id="UP001057452">
    <property type="component" value="Chromosome 10"/>
</dbReference>
<reference evidence="1" key="1">
    <citation type="submission" date="2022-05" db="EMBL/GenBank/DDBJ databases">
        <title>Chromosome-level genome of Chaenocephalus aceratus.</title>
        <authorList>
            <person name="Park H."/>
        </authorList>
    </citation>
    <scope>NUCLEOTIDE SEQUENCE</scope>
    <source>
        <strain evidence="1">KU_202001</strain>
    </source>
</reference>
<proteinExistence type="predicted"/>
<feature type="non-terminal residue" evidence="1">
    <location>
        <position position="181"/>
    </location>
</feature>
<evidence type="ECO:0000313" key="2">
    <source>
        <dbReference type="Proteomes" id="UP001057452"/>
    </source>
</evidence>
<dbReference type="EMBL" id="CM043794">
    <property type="protein sequence ID" value="KAI4819293.1"/>
    <property type="molecule type" value="Genomic_DNA"/>
</dbReference>
<feature type="non-terminal residue" evidence="1">
    <location>
        <position position="1"/>
    </location>
</feature>
<name>A0ACB9X026_CHAAC</name>